<gene>
    <name evidence="1" type="ORF">AMATHDRAFT_50201</name>
</gene>
<dbReference type="AlphaFoldDB" id="A0A2A9NAA2"/>
<evidence type="ECO:0000313" key="2">
    <source>
        <dbReference type="Proteomes" id="UP000242287"/>
    </source>
</evidence>
<accession>A0A2A9NAA2</accession>
<dbReference type="Proteomes" id="UP000242287">
    <property type="component" value="Unassembled WGS sequence"/>
</dbReference>
<proteinExistence type="predicted"/>
<organism evidence="1 2">
    <name type="scientific">Amanita thiersii Skay4041</name>
    <dbReference type="NCBI Taxonomy" id="703135"/>
    <lineage>
        <taxon>Eukaryota</taxon>
        <taxon>Fungi</taxon>
        <taxon>Dikarya</taxon>
        <taxon>Basidiomycota</taxon>
        <taxon>Agaricomycotina</taxon>
        <taxon>Agaricomycetes</taxon>
        <taxon>Agaricomycetidae</taxon>
        <taxon>Agaricales</taxon>
        <taxon>Pluteineae</taxon>
        <taxon>Amanitaceae</taxon>
        <taxon>Amanita</taxon>
    </lineage>
</organism>
<protein>
    <recommendedName>
        <fullName evidence="3">Protein kinase domain-containing protein</fullName>
    </recommendedName>
</protein>
<name>A0A2A9NAA2_9AGAR</name>
<dbReference type="EMBL" id="KZ302104">
    <property type="protein sequence ID" value="PFH47559.1"/>
    <property type="molecule type" value="Genomic_DNA"/>
</dbReference>
<dbReference type="InterPro" id="IPR011009">
    <property type="entry name" value="Kinase-like_dom_sf"/>
</dbReference>
<evidence type="ECO:0008006" key="3">
    <source>
        <dbReference type="Google" id="ProtNLM"/>
    </source>
</evidence>
<dbReference type="SUPFAM" id="SSF56112">
    <property type="entry name" value="Protein kinase-like (PK-like)"/>
    <property type="match status" value="1"/>
</dbReference>
<dbReference type="Gene3D" id="1.10.510.10">
    <property type="entry name" value="Transferase(Phosphotransferase) domain 1"/>
    <property type="match status" value="1"/>
</dbReference>
<reference evidence="1 2" key="1">
    <citation type="submission" date="2014-02" db="EMBL/GenBank/DDBJ databases">
        <title>Transposable element dynamics among asymbiotic and ectomycorrhizal Amanita fungi.</title>
        <authorList>
            <consortium name="DOE Joint Genome Institute"/>
            <person name="Hess J."/>
            <person name="Skrede I."/>
            <person name="Wolfe B."/>
            <person name="LaButti K."/>
            <person name="Ohm R.A."/>
            <person name="Grigoriev I.V."/>
            <person name="Pringle A."/>
        </authorList>
    </citation>
    <scope>NUCLEOTIDE SEQUENCE [LARGE SCALE GENOMIC DNA]</scope>
    <source>
        <strain evidence="1 2">SKay4041</strain>
    </source>
</reference>
<keyword evidence="2" id="KW-1185">Reference proteome</keyword>
<sequence>MIILSYVVGLDFILPGIELRDDDDMQTLREAMKAMASPALDHLPAEILPLFKVESSIDLYGLTENEIGDLAHVVFPGGKPSNTDLAPIARSCKVSDIFSQQPPLKELHIVSQVPEVLLINPYTEDEQKILAKLTNTHQHSTRYCVLQCPIQIQYSSHHGAEEEFGRFKDDCKCEPSVFPSPEAQKLVLGLTIAACKWVNDNDKAARRSAIYELFRDKFNVDMRTERISGTDYETDGHMKYSVMPAVIRESKNEIEMGYIQPLKAIAAYVQCLLKAVRKCRGQSRFPCIIMVDIGSCLGFYGCLWTEERLLVEPLTPLYGLTLHWRDESGRQVIALTLDAFLEAIPRQSRPLNAPLGETILVHTKQAMKMEDESGCQVNFTYFGQLGNTELVFLAACDDEELGNICIKFTRRSFSHHCGPFRRSLGLSTMQPELSFSSQDAITTRVLEIVQILHLHGFVHGDIRSSDVMLSSDALKQDYIKIHVINFDLAGRIGQAVYPMGATTKTFRRPKKALDGGPGHDIEMVHALWEFHDD</sequence>
<dbReference type="OrthoDB" id="4062651at2759"/>
<evidence type="ECO:0000313" key="1">
    <source>
        <dbReference type="EMBL" id="PFH47559.1"/>
    </source>
</evidence>